<dbReference type="EMBL" id="JBBMFI010000018">
    <property type="protein sequence ID" value="MEQ2565811.1"/>
    <property type="molecule type" value="Genomic_DNA"/>
</dbReference>
<evidence type="ECO:0000313" key="1">
    <source>
        <dbReference type="EMBL" id="MEQ2565811.1"/>
    </source>
</evidence>
<organism evidence="1 2">
    <name type="scientific">Ruminococcoides intestinihominis</name>
    <dbReference type="NCBI Taxonomy" id="3133161"/>
    <lineage>
        <taxon>Bacteria</taxon>
        <taxon>Bacillati</taxon>
        <taxon>Bacillota</taxon>
        <taxon>Clostridia</taxon>
        <taxon>Eubacteriales</taxon>
        <taxon>Oscillospiraceae</taxon>
        <taxon>Ruminococcoides</taxon>
    </lineage>
</organism>
<dbReference type="RefSeq" id="WP_367286327.1">
    <property type="nucleotide sequence ID" value="NZ_JBBMEY010000008.1"/>
</dbReference>
<dbReference type="Proteomes" id="UP001478133">
    <property type="component" value="Unassembled WGS sequence"/>
</dbReference>
<accession>A0ABV1HU11</accession>
<name>A0ABV1HU11_9FIRM</name>
<protein>
    <recommendedName>
        <fullName evidence="3">Phage-shock protein</fullName>
    </recommendedName>
</protein>
<reference evidence="1 2" key="1">
    <citation type="submission" date="2024-03" db="EMBL/GenBank/DDBJ databases">
        <title>Human intestinal bacterial collection.</title>
        <authorList>
            <person name="Pauvert C."/>
            <person name="Hitch T.C.A."/>
            <person name="Clavel T."/>
        </authorList>
    </citation>
    <scope>NUCLEOTIDE SEQUENCE [LARGE SCALE GENOMIC DNA]</scope>
    <source>
        <strain evidence="1 2">CLA-AP-H18</strain>
    </source>
</reference>
<evidence type="ECO:0000313" key="2">
    <source>
        <dbReference type="Proteomes" id="UP001478133"/>
    </source>
</evidence>
<keyword evidence="2" id="KW-1185">Reference proteome</keyword>
<sequence>MGSFTIAVIILAFVLLVLGVIGCLNKAHTDNTKWLQNSWNEVMNEQRHLLEMIRENQNQIVRLLRKLEEKDNERKD</sequence>
<proteinExistence type="predicted"/>
<gene>
    <name evidence="1" type="ORF">ABFO16_06120</name>
</gene>
<comment type="caution">
    <text evidence="1">The sequence shown here is derived from an EMBL/GenBank/DDBJ whole genome shotgun (WGS) entry which is preliminary data.</text>
</comment>
<evidence type="ECO:0008006" key="3">
    <source>
        <dbReference type="Google" id="ProtNLM"/>
    </source>
</evidence>